<proteinExistence type="predicted"/>
<evidence type="ECO:0000256" key="1">
    <source>
        <dbReference type="SAM" id="Phobius"/>
    </source>
</evidence>
<keyword evidence="1" id="KW-0472">Membrane</keyword>
<dbReference type="Gene3D" id="3.90.550.10">
    <property type="entry name" value="Spore Coat Polysaccharide Biosynthesis Protein SpsA, Chain A"/>
    <property type="match status" value="1"/>
</dbReference>
<dbReference type="PANTHER" id="PTHR36851">
    <property type="entry name" value="UNNAMED PRODUCT"/>
    <property type="match status" value="1"/>
</dbReference>
<dbReference type="PANTHER" id="PTHR36851:SF1">
    <property type="entry name" value="GLYCO_TRANS_2-LIKE DOMAIN-CONTAINING PROTEIN"/>
    <property type="match status" value="1"/>
</dbReference>
<evidence type="ECO:0000313" key="3">
    <source>
        <dbReference type="Proteomes" id="UP000177821"/>
    </source>
</evidence>
<dbReference type="Proteomes" id="UP000177821">
    <property type="component" value="Unassembled WGS sequence"/>
</dbReference>
<feature type="transmembrane region" description="Helical" evidence="1">
    <location>
        <begin position="420"/>
        <end position="439"/>
    </location>
</feature>
<accession>A0A1G1WQA3</accession>
<protein>
    <recommendedName>
        <fullName evidence="4">Glycosyltransferase 2-like domain-containing protein</fullName>
    </recommendedName>
</protein>
<feature type="transmembrane region" description="Helical" evidence="1">
    <location>
        <begin position="41"/>
        <end position="65"/>
    </location>
</feature>
<keyword evidence="1" id="KW-1133">Transmembrane helix</keyword>
<sequence length="498" mass="58274">MEKIVKKYDRQITRILEILPPLLSWTLLTSPFWASFFIPEIIAYFIIVFDVYFVYKAGSLAINAVRSYRKIQQTKKVDWLAKLKEEHLPYQKVRHIVFVPTYKEPLEILQRTLTFLSEQEFPSKQIDVVIATEARDQEASAKVATLKKEFGAKFNHVWNTTHVLEPGEVVGKSSNLAASGRAIKEKVTKLGYDLDYLTATSCDADIAIHLKYFSCLTYQFLKHPERHLRFWQAALVFYNNLWRIPIFTRLVNTIHNISQVGELMRTKTGFNYSTYSLSWRLLDETDFWDVDVIPEDWHLFFKAFFAHKGRVGLEPIFLAHFGDAAEGRNYWQSLTSQYYQARRWAWGVTDIAYAIKKFMVHYREINLPNFSLRMLRALEQHILWPANWWLITLGATIPPLVNPVFKYTTLGYRLPQVSGFILTLATMFIVFIIAIDYLLRPPRPEYFKKRFIPVTILQYLLLPITAFLFNSLPGMDAHTRLLLGKRLEYKVTEKIGSK</sequence>
<comment type="caution">
    <text evidence="2">The sequence shown here is derived from an EMBL/GenBank/DDBJ whole genome shotgun (WGS) entry which is preliminary data.</text>
</comment>
<dbReference type="AlphaFoldDB" id="A0A1G1WQA3"/>
<evidence type="ECO:0008006" key="4">
    <source>
        <dbReference type="Google" id="ProtNLM"/>
    </source>
</evidence>
<name>A0A1G1WQA3_9BACT</name>
<feature type="transmembrane region" description="Helical" evidence="1">
    <location>
        <begin position="382"/>
        <end position="400"/>
    </location>
</feature>
<gene>
    <name evidence="2" type="ORF">A3J50_03915</name>
</gene>
<feature type="transmembrane region" description="Helical" evidence="1">
    <location>
        <begin position="451"/>
        <end position="472"/>
    </location>
</feature>
<reference evidence="2 3" key="1">
    <citation type="journal article" date="2016" name="Nat. Commun.">
        <title>Thousands of microbial genomes shed light on interconnected biogeochemical processes in an aquifer system.</title>
        <authorList>
            <person name="Anantharaman K."/>
            <person name="Brown C.T."/>
            <person name="Hug L.A."/>
            <person name="Sharon I."/>
            <person name="Castelle C.J."/>
            <person name="Probst A.J."/>
            <person name="Thomas B.C."/>
            <person name="Singh A."/>
            <person name="Wilkins M.J."/>
            <person name="Karaoz U."/>
            <person name="Brodie E.L."/>
            <person name="Williams K.H."/>
            <person name="Hubbard S.S."/>
            <person name="Banfield J.F."/>
        </authorList>
    </citation>
    <scope>NUCLEOTIDE SEQUENCE [LARGE SCALE GENOMIC DNA]</scope>
</reference>
<organism evidence="2 3">
    <name type="scientific">Candidatus Woykebacteria bacterium RIFCSPHIGHO2_02_FULL_43_16b</name>
    <dbReference type="NCBI Taxonomy" id="1802601"/>
    <lineage>
        <taxon>Bacteria</taxon>
        <taxon>Candidatus Woykeibacteriota</taxon>
    </lineage>
</organism>
<keyword evidence="1" id="KW-0812">Transmembrane</keyword>
<evidence type="ECO:0000313" key="2">
    <source>
        <dbReference type="EMBL" id="OGY29874.1"/>
    </source>
</evidence>
<dbReference type="InterPro" id="IPR029044">
    <property type="entry name" value="Nucleotide-diphossugar_trans"/>
</dbReference>
<dbReference type="SUPFAM" id="SSF53448">
    <property type="entry name" value="Nucleotide-diphospho-sugar transferases"/>
    <property type="match status" value="1"/>
</dbReference>
<dbReference type="EMBL" id="MHCX01000012">
    <property type="protein sequence ID" value="OGY29874.1"/>
    <property type="molecule type" value="Genomic_DNA"/>
</dbReference>